<sequence length="112" mass="11714">MILMAPVIIVVVIAADVVVELAARGKLRRNSVVGIRTHEVRKNAASWKRGHEAAVWPSRITVLLVLPLEIIALSVDSEASSMILLAAGVALTFCGTGAAAYAASLAAKKIEA</sequence>
<feature type="transmembrane region" description="Helical" evidence="1">
    <location>
        <begin position="81"/>
        <end position="103"/>
    </location>
</feature>
<name>U2R811_LEIAQ</name>
<reference evidence="2 3" key="1">
    <citation type="submission" date="2013-08" db="EMBL/GenBank/DDBJ databases">
        <authorList>
            <person name="Weinstock G."/>
            <person name="Sodergren E."/>
            <person name="Wylie T."/>
            <person name="Fulton L."/>
            <person name="Fulton R."/>
            <person name="Fronick C."/>
            <person name="O'Laughlin M."/>
            <person name="Godfrey J."/>
            <person name="Miner T."/>
            <person name="Herter B."/>
            <person name="Appelbaum E."/>
            <person name="Cordes M."/>
            <person name="Lek S."/>
            <person name="Wollam A."/>
            <person name="Pepin K.H."/>
            <person name="Palsikar V.B."/>
            <person name="Mitreva M."/>
            <person name="Wilson R.K."/>
        </authorList>
    </citation>
    <scope>NUCLEOTIDE SEQUENCE [LARGE SCALE GENOMIC DNA]</scope>
    <source>
        <strain evidence="2 3">ATCC 14665</strain>
    </source>
</reference>
<feature type="transmembrane region" description="Helical" evidence="1">
    <location>
        <begin position="56"/>
        <end position="75"/>
    </location>
</feature>
<dbReference type="HOGENOM" id="CLU_2142772_0_0_11"/>
<keyword evidence="1" id="KW-0812">Transmembrane</keyword>
<gene>
    <name evidence="2" type="ORF">N136_02260</name>
</gene>
<feature type="transmembrane region" description="Helical" evidence="1">
    <location>
        <begin position="6"/>
        <end position="23"/>
    </location>
</feature>
<dbReference type="OrthoDB" id="4481397at2"/>
<keyword evidence="1" id="KW-0472">Membrane</keyword>
<evidence type="ECO:0000313" key="3">
    <source>
        <dbReference type="Proteomes" id="UP000016605"/>
    </source>
</evidence>
<organism evidence="2 3">
    <name type="scientific">Leifsonia aquatica ATCC 14665</name>
    <dbReference type="NCBI Taxonomy" id="1358026"/>
    <lineage>
        <taxon>Bacteria</taxon>
        <taxon>Bacillati</taxon>
        <taxon>Actinomycetota</taxon>
        <taxon>Actinomycetes</taxon>
        <taxon>Micrococcales</taxon>
        <taxon>Microbacteriaceae</taxon>
        <taxon>Leifsonia</taxon>
    </lineage>
</organism>
<accession>U2R811</accession>
<proteinExistence type="predicted"/>
<evidence type="ECO:0000256" key="1">
    <source>
        <dbReference type="SAM" id="Phobius"/>
    </source>
</evidence>
<dbReference type="InterPro" id="IPR025962">
    <property type="entry name" value="SdpI/YhfL"/>
</dbReference>
<dbReference type="Proteomes" id="UP000016605">
    <property type="component" value="Unassembled WGS sequence"/>
</dbReference>
<evidence type="ECO:0000313" key="2">
    <source>
        <dbReference type="EMBL" id="ERK71380.1"/>
    </source>
</evidence>
<comment type="caution">
    <text evidence="2">The sequence shown here is derived from an EMBL/GenBank/DDBJ whole genome shotgun (WGS) entry which is preliminary data.</text>
</comment>
<dbReference type="PATRIC" id="fig|1358026.3.peg.1930"/>
<dbReference type="EMBL" id="AWVQ01000289">
    <property type="protein sequence ID" value="ERK71380.1"/>
    <property type="molecule type" value="Genomic_DNA"/>
</dbReference>
<protein>
    <recommendedName>
        <fullName evidence="4">SdpI/YhfL protein family protein</fullName>
    </recommendedName>
</protein>
<dbReference type="AlphaFoldDB" id="U2R811"/>
<evidence type="ECO:0008006" key="4">
    <source>
        <dbReference type="Google" id="ProtNLM"/>
    </source>
</evidence>
<keyword evidence="1" id="KW-1133">Transmembrane helix</keyword>
<dbReference type="Pfam" id="PF13630">
    <property type="entry name" value="SdpI"/>
    <property type="match status" value="1"/>
</dbReference>